<feature type="repeat" description="ANK" evidence="3">
    <location>
        <begin position="33"/>
        <end position="60"/>
    </location>
</feature>
<dbReference type="STRING" id="1344416.A0A139ACM1"/>
<reference evidence="4 5" key="1">
    <citation type="journal article" date="2015" name="Genome Biol. Evol.">
        <title>Phylogenomic analyses indicate that early fungi evolved digesting cell walls of algal ancestors of land plants.</title>
        <authorList>
            <person name="Chang Y."/>
            <person name="Wang S."/>
            <person name="Sekimoto S."/>
            <person name="Aerts A.L."/>
            <person name="Choi C."/>
            <person name="Clum A."/>
            <person name="LaButti K.M."/>
            <person name="Lindquist E.A."/>
            <person name="Yee Ngan C."/>
            <person name="Ohm R.A."/>
            <person name="Salamov A.A."/>
            <person name="Grigoriev I.V."/>
            <person name="Spatafora J.W."/>
            <person name="Berbee M.L."/>
        </authorList>
    </citation>
    <scope>NUCLEOTIDE SEQUENCE [LARGE SCALE GENOMIC DNA]</scope>
    <source>
        <strain evidence="4 5">JEL478</strain>
    </source>
</reference>
<dbReference type="Pfam" id="PF12796">
    <property type="entry name" value="Ank_2"/>
    <property type="match status" value="1"/>
</dbReference>
<evidence type="ECO:0000313" key="4">
    <source>
        <dbReference type="EMBL" id="KXS14498.1"/>
    </source>
</evidence>
<feature type="non-terminal residue" evidence="4">
    <location>
        <position position="1"/>
    </location>
</feature>
<keyword evidence="2 3" id="KW-0040">ANK repeat</keyword>
<dbReference type="SMART" id="SM00248">
    <property type="entry name" value="ANK"/>
    <property type="match status" value="4"/>
</dbReference>
<keyword evidence="5" id="KW-1185">Reference proteome</keyword>
<protein>
    <submittedName>
        <fullName evidence="4">Ankyrin repeat protein</fullName>
    </submittedName>
</protein>
<feature type="repeat" description="ANK" evidence="3">
    <location>
        <begin position="92"/>
        <end position="121"/>
    </location>
</feature>
<dbReference type="SUPFAM" id="SSF48403">
    <property type="entry name" value="Ankyrin repeat"/>
    <property type="match status" value="1"/>
</dbReference>
<organism evidence="4 5">
    <name type="scientific">Gonapodya prolifera (strain JEL478)</name>
    <name type="common">Monoblepharis prolifera</name>
    <dbReference type="NCBI Taxonomy" id="1344416"/>
    <lineage>
        <taxon>Eukaryota</taxon>
        <taxon>Fungi</taxon>
        <taxon>Fungi incertae sedis</taxon>
        <taxon>Chytridiomycota</taxon>
        <taxon>Chytridiomycota incertae sedis</taxon>
        <taxon>Monoblepharidomycetes</taxon>
        <taxon>Monoblepharidales</taxon>
        <taxon>Gonapodyaceae</taxon>
        <taxon>Gonapodya</taxon>
    </lineage>
</organism>
<evidence type="ECO:0000256" key="3">
    <source>
        <dbReference type="PROSITE-ProRule" id="PRU00023"/>
    </source>
</evidence>
<dbReference type="PROSITE" id="PS50297">
    <property type="entry name" value="ANK_REP_REGION"/>
    <property type="match status" value="1"/>
</dbReference>
<dbReference type="Gene3D" id="1.25.40.20">
    <property type="entry name" value="Ankyrin repeat-containing domain"/>
    <property type="match status" value="1"/>
</dbReference>
<dbReference type="InterPro" id="IPR036770">
    <property type="entry name" value="Ankyrin_rpt-contain_sf"/>
</dbReference>
<feature type="repeat" description="ANK" evidence="3">
    <location>
        <begin position="1"/>
        <end position="30"/>
    </location>
</feature>
<evidence type="ECO:0000256" key="1">
    <source>
        <dbReference type="ARBA" id="ARBA00022737"/>
    </source>
</evidence>
<sequence length="121" mass="13207">FALKHAAEKESFEILKILLEAGADVHSGNGELLRLAAQNGRRDIVRLLLDWGADPGVCDTNSRSALDMASEKGHCSVIRLLLNFDPGVCDTNSRSALDMASEKGHCSVIRLLLNFWMDVNA</sequence>
<dbReference type="OrthoDB" id="2111021at2759"/>
<gene>
    <name evidence="4" type="ORF">M427DRAFT_77761</name>
</gene>
<proteinExistence type="predicted"/>
<dbReference type="AlphaFoldDB" id="A0A139ACM1"/>
<dbReference type="InterPro" id="IPR002110">
    <property type="entry name" value="Ankyrin_rpt"/>
</dbReference>
<dbReference type="EMBL" id="KQ965768">
    <property type="protein sequence ID" value="KXS14498.1"/>
    <property type="molecule type" value="Genomic_DNA"/>
</dbReference>
<evidence type="ECO:0000256" key="2">
    <source>
        <dbReference type="ARBA" id="ARBA00023043"/>
    </source>
</evidence>
<dbReference type="PANTHER" id="PTHR24198">
    <property type="entry name" value="ANKYRIN REPEAT AND PROTEIN KINASE DOMAIN-CONTAINING PROTEIN"/>
    <property type="match status" value="1"/>
</dbReference>
<dbReference type="Proteomes" id="UP000070544">
    <property type="component" value="Unassembled WGS sequence"/>
</dbReference>
<dbReference type="PANTHER" id="PTHR24198:SF165">
    <property type="entry name" value="ANKYRIN REPEAT-CONTAINING PROTEIN-RELATED"/>
    <property type="match status" value="1"/>
</dbReference>
<evidence type="ECO:0000313" key="5">
    <source>
        <dbReference type="Proteomes" id="UP000070544"/>
    </source>
</evidence>
<keyword evidence="1" id="KW-0677">Repeat</keyword>
<accession>A0A139ACM1</accession>
<feature type="non-terminal residue" evidence="4">
    <location>
        <position position="121"/>
    </location>
</feature>
<name>A0A139ACM1_GONPJ</name>
<dbReference type="PROSITE" id="PS50088">
    <property type="entry name" value="ANK_REPEAT"/>
    <property type="match status" value="3"/>
</dbReference>